<evidence type="ECO:0000256" key="1">
    <source>
        <dbReference type="SAM" id="MobiDB-lite"/>
    </source>
</evidence>
<sequence length="487" mass="53873">MTSVGPPFHLDCLLHSRARSRRTSGLRSQSRRPVFNPKVLQSRHLDEWDVRNAVGYIGLQSPLAHRGAMMAETRHGSLYLCRTCLRVAGQTLPTLSVVAESLSDSDESHVFTGDEEWGPLSDESDDKLLVPSDDSADPKRNNSPEPDIQVSAGHSRILQPVDDSSGVSDDCSFDTPSTRRAKRLRRRPSLRRKSTVPRGPARNSLRDDQQPNASRICGRRASQANCTESIPDMSVDNANQSVTSSAKKRSRLDSSSDSDSLKDIMIKFPTLKRVSVVLDPCDLSTIVTHCDPPVGGAVTRRCRPARRYSTPSFTRHSSPESDCETQSPKPSETNLDQSAVQQLLTDLCKSSCARPLLRCGAGRPHHGILTEPNVSDSSDESQQHTAHRIPPRKSLPPRNRRRPARLGAEPIREKLRAWDLNSLQDLVSRGQLPGGPQTAVSHLRLLIQHWLLTNRPGSRIHDSALAVSALLDRKLMALNHPVEEERS</sequence>
<dbReference type="EMBL" id="UZAN01074293">
    <property type="protein sequence ID" value="VDP95519.1"/>
    <property type="molecule type" value="Genomic_DNA"/>
</dbReference>
<feature type="compositionally biased region" description="Low complexity" evidence="1">
    <location>
        <begin position="162"/>
        <end position="178"/>
    </location>
</feature>
<keyword evidence="3" id="KW-1185">Reference proteome</keyword>
<name>A0A183BFT9_9TREM</name>
<feature type="region of interest" description="Disordered" evidence="1">
    <location>
        <begin position="309"/>
        <end position="334"/>
    </location>
</feature>
<dbReference type="WBParaSite" id="ECPE_0001812301-mRNA-1">
    <property type="protein sequence ID" value="ECPE_0001812301-mRNA-1"/>
    <property type="gene ID" value="ECPE_0001812301"/>
</dbReference>
<feature type="region of interest" description="Disordered" evidence="1">
    <location>
        <begin position="363"/>
        <end position="408"/>
    </location>
</feature>
<organism evidence="4">
    <name type="scientific">Echinostoma caproni</name>
    <dbReference type="NCBI Taxonomy" id="27848"/>
    <lineage>
        <taxon>Eukaryota</taxon>
        <taxon>Metazoa</taxon>
        <taxon>Spiralia</taxon>
        <taxon>Lophotrochozoa</taxon>
        <taxon>Platyhelminthes</taxon>
        <taxon>Trematoda</taxon>
        <taxon>Digenea</taxon>
        <taxon>Plagiorchiida</taxon>
        <taxon>Echinostomata</taxon>
        <taxon>Echinostomatoidea</taxon>
        <taxon>Echinostomatidae</taxon>
        <taxon>Echinostoma</taxon>
    </lineage>
</organism>
<feature type="compositionally biased region" description="Polar residues" evidence="1">
    <location>
        <begin position="324"/>
        <end position="334"/>
    </location>
</feature>
<feature type="region of interest" description="Disordered" evidence="1">
    <location>
        <begin position="103"/>
        <end position="259"/>
    </location>
</feature>
<dbReference type="AlphaFoldDB" id="A0A183BFT9"/>
<feature type="compositionally biased region" description="Basic residues" evidence="1">
    <location>
        <begin position="179"/>
        <end position="195"/>
    </location>
</feature>
<protein>
    <submittedName>
        <fullName evidence="4">SprT-like domain-containing protein</fullName>
    </submittedName>
</protein>
<evidence type="ECO:0000313" key="2">
    <source>
        <dbReference type="EMBL" id="VDP95519.1"/>
    </source>
</evidence>
<accession>A0A183BFT9</accession>
<reference evidence="2 3" key="2">
    <citation type="submission" date="2018-11" db="EMBL/GenBank/DDBJ databases">
        <authorList>
            <consortium name="Pathogen Informatics"/>
        </authorList>
    </citation>
    <scope>NUCLEOTIDE SEQUENCE [LARGE SCALE GENOMIC DNA]</scope>
    <source>
        <strain evidence="2 3">Egypt</strain>
    </source>
</reference>
<evidence type="ECO:0000313" key="4">
    <source>
        <dbReference type="WBParaSite" id="ECPE_0001812301-mRNA-1"/>
    </source>
</evidence>
<reference evidence="4" key="1">
    <citation type="submission" date="2016-06" db="UniProtKB">
        <authorList>
            <consortium name="WormBaseParasite"/>
        </authorList>
    </citation>
    <scope>IDENTIFICATION</scope>
</reference>
<feature type="compositionally biased region" description="Acidic residues" evidence="1">
    <location>
        <begin position="113"/>
        <end position="125"/>
    </location>
</feature>
<proteinExistence type="predicted"/>
<dbReference type="OrthoDB" id="6265585at2759"/>
<evidence type="ECO:0000313" key="3">
    <source>
        <dbReference type="Proteomes" id="UP000272942"/>
    </source>
</evidence>
<gene>
    <name evidence="2" type="ORF">ECPE_LOCUS18073</name>
</gene>
<dbReference type="Proteomes" id="UP000272942">
    <property type="component" value="Unassembled WGS sequence"/>
</dbReference>